<gene>
    <name evidence="3" type="ORF">HYPDE_29703</name>
</gene>
<protein>
    <recommendedName>
        <fullName evidence="2">Anti-sigma factor NepR domain-containing protein</fullName>
    </recommendedName>
</protein>
<dbReference type="Proteomes" id="UP000005952">
    <property type="component" value="Chromosome"/>
</dbReference>
<organism evidence="3 4">
    <name type="scientific">Hyphomicrobium denitrificans 1NES1</name>
    <dbReference type="NCBI Taxonomy" id="670307"/>
    <lineage>
        <taxon>Bacteria</taxon>
        <taxon>Pseudomonadati</taxon>
        <taxon>Pseudomonadota</taxon>
        <taxon>Alphaproteobacteria</taxon>
        <taxon>Hyphomicrobiales</taxon>
        <taxon>Hyphomicrobiaceae</taxon>
        <taxon>Hyphomicrobium</taxon>
    </lineage>
</organism>
<dbReference type="InterPro" id="IPR041649">
    <property type="entry name" value="NepR"/>
</dbReference>
<dbReference type="KEGG" id="hdt:HYPDE_29703"/>
<sequence>MQQRLDAPDEHTRNKEEAISEPEAQPQPEAPQKGVTRLPGIAAQLIGERMRTMYASMVREPVPDELLKLVRQLESKEESE</sequence>
<dbReference type="Pfam" id="PF18557">
    <property type="entry name" value="NepR"/>
    <property type="match status" value="1"/>
</dbReference>
<dbReference type="STRING" id="670307.HYPDE_29703"/>
<feature type="compositionally biased region" description="Low complexity" evidence="1">
    <location>
        <begin position="21"/>
        <end position="32"/>
    </location>
</feature>
<proteinExistence type="predicted"/>
<evidence type="ECO:0000313" key="3">
    <source>
        <dbReference type="EMBL" id="AGK57615.1"/>
    </source>
</evidence>
<evidence type="ECO:0000259" key="2">
    <source>
        <dbReference type="Pfam" id="PF18557"/>
    </source>
</evidence>
<dbReference type="AlphaFoldDB" id="N0BBW2"/>
<reference evidence="3 4" key="1">
    <citation type="journal article" date="2013" name="Genome Announc.">
        <title>Genome sequences for three denitrifying bacterial strains isolated from a uranium- and nitrate-contaminated subsurface environment.</title>
        <authorList>
            <person name="Venkatramanan R."/>
            <person name="Prakash O."/>
            <person name="Woyke T."/>
            <person name="Chain P."/>
            <person name="Goodwin L.A."/>
            <person name="Watson D."/>
            <person name="Brooks S."/>
            <person name="Kostka J.E."/>
            <person name="Green S.J."/>
        </authorList>
    </citation>
    <scope>NUCLEOTIDE SEQUENCE [LARGE SCALE GENOMIC DNA]</scope>
    <source>
        <strain evidence="3 4">1NES1</strain>
    </source>
</reference>
<keyword evidence="4" id="KW-1185">Reference proteome</keyword>
<accession>N0BBW2</accession>
<dbReference type="HOGENOM" id="CLU_2601314_0_0_5"/>
<evidence type="ECO:0000313" key="4">
    <source>
        <dbReference type="Proteomes" id="UP000005952"/>
    </source>
</evidence>
<dbReference type="RefSeq" id="WP_015597650.1">
    <property type="nucleotide sequence ID" value="NC_021172.1"/>
</dbReference>
<name>N0BBW2_9HYPH</name>
<feature type="domain" description="Anti-sigma factor NepR" evidence="2">
    <location>
        <begin position="44"/>
        <end position="77"/>
    </location>
</feature>
<evidence type="ECO:0000256" key="1">
    <source>
        <dbReference type="SAM" id="MobiDB-lite"/>
    </source>
</evidence>
<feature type="compositionally biased region" description="Basic and acidic residues" evidence="1">
    <location>
        <begin position="1"/>
        <end position="18"/>
    </location>
</feature>
<dbReference type="EMBL" id="CP005587">
    <property type="protein sequence ID" value="AGK57615.1"/>
    <property type="molecule type" value="Genomic_DNA"/>
</dbReference>
<feature type="region of interest" description="Disordered" evidence="1">
    <location>
        <begin position="1"/>
        <end position="38"/>
    </location>
</feature>